<dbReference type="RefSeq" id="WP_259034628.1">
    <property type="nucleotide sequence ID" value="NZ_JAJISC010000001.1"/>
</dbReference>
<dbReference type="Gene3D" id="3.90.1300.10">
    <property type="entry name" value="Amidase signature (AS) domain"/>
    <property type="match status" value="1"/>
</dbReference>
<evidence type="ECO:0000313" key="2">
    <source>
        <dbReference type="EMBL" id="MCS2608135.1"/>
    </source>
</evidence>
<accession>A0ABT2EAL1</accession>
<dbReference type="InterPro" id="IPR036928">
    <property type="entry name" value="AS_sf"/>
</dbReference>
<dbReference type="InterPro" id="IPR000120">
    <property type="entry name" value="Amidase"/>
</dbReference>
<reference evidence="2" key="1">
    <citation type="submission" date="2021-11" db="EMBL/GenBank/DDBJ databases">
        <title>Halomonas sp., isolated from a coastal aquaculture zone in Dongshan Bay.</title>
        <authorList>
            <person name="Lin W."/>
        </authorList>
    </citation>
    <scope>NUCLEOTIDE SEQUENCE</scope>
    <source>
        <strain evidence="2">Yzlin-01</strain>
    </source>
</reference>
<dbReference type="PANTHER" id="PTHR11895:SF76">
    <property type="entry name" value="INDOLEACETAMIDE HYDROLASE"/>
    <property type="match status" value="1"/>
</dbReference>
<gene>
    <name evidence="2" type="ORF">LLY24_02215</name>
</gene>
<comment type="caution">
    <text evidence="2">The sequence shown here is derived from an EMBL/GenBank/DDBJ whole genome shotgun (WGS) entry which is preliminary data.</text>
</comment>
<organism evidence="2 3">
    <name type="scientific">Halomonas dongshanensis</name>
    <dbReference type="NCBI Taxonomy" id="2890835"/>
    <lineage>
        <taxon>Bacteria</taxon>
        <taxon>Pseudomonadati</taxon>
        <taxon>Pseudomonadota</taxon>
        <taxon>Gammaproteobacteria</taxon>
        <taxon>Oceanospirillales</taxon>
        <taxon>Halomonadaceae</taxon>
        <taxon>Halomonas</taxon>
    </lineage>
</organism>
<dbReference type="EMBL" id="JAJISC010000001">
    <property type="protein sequence ID" value="MCS2608135.1"/>
    <property type="molecule type" value="Genomic_DNA"/>
</dbReference>
<dbReference type="PANTHER" id="PTHR11895">
    <property type="entry name" value="TRANSAMIDASE"/>
    <property type="match status" value="1"/>
</dbReference>
<evidence type="ECO:0000259" key="1">
    <source>
        <dbReference type="Pfam" id="PF01425"/>
    </source>
</evidence>
<sequence length="492" mass="52146">MNDDLNGILHQSASELLTQLTEGRLTSQTLVEASLARIDSLNGALQAFINVDAKGALAAAKACDRKRRTGQTLGALHGLPVAVKDVSDSVGIPTTKGSRLLAYNRPVRDELSVARLKAAGAIVLGKTNTPAFAFGAICTNDLCGPTANPWDLALSSGGSSGGSAVAVTTGMVPLAQGTDFGGSVRTPAAFCGCVGLRPAPGTIAEPYRPRGWSMLATQGVLARNVRDAALMMDVMQGGHTDDPSSARFISDAYSLKVANLESVNGSRMVRVAASLTLGGAYHVAKPIDTAFSQAVELIGVLLGPVAWQHPEVSEGVAAFKTLRAAESWATFGALVNAQEQHLSASFVWNVRQGEGISASQYLHAENTRTKVYRRFQAFFSQFDLLVLPATSVMPFANTQDDVWEIEGHACETIIDYLACTFLISLVGFPSICLPMPRQPGELPVGVQLVAKPGNERWLLQVAMQLENSGFQHQWPPCVSGPSTERNPYAIGD</sequence>
<keyword evidence="3" id="KW-1185">Reference proteome</keyword>
<feature type="domain" description="Amidase" evidence="1">
    <location>
        <begin position="30"/>
        <end position="459"/>
    </location>
</feature>
<protein>
    <submittedName>
        <fullName evidence="2">Amidase</fullName>
    </submittedName>
</protein>
<name>A0ABT2EAL1_9GAMM</name>
<dbReference type="Pfam" id="PF01425">
    <property type="entry name" value="Amidase"/>
    <property type="match status" value="1"/>
</dbReference>
<dbReference type="InterPro" id="IPR023631">
    <property type="entry name" value="Amidase_dom"/>
</dbReference>
<dbReference type="SUPFAM" id="SSF75304">
    <property type="entry name" value="Amidase signature (AS) enzymes"/>
    <property type="match status" value="1"/>
</dbReference>
<proteinExistence type="predicted"/>
<dbReference type="Proteomes" id="UP001165542">
    <property type="component" value="Unassembled WGS sequence"/>
</dbReference>
<evidence type="ECO:0000313" key="3">
    <source>
        <dbReference type="Proteomes" id="UP001165542"/>
    </source>
</evidence>